<name>A0A182ZZP5_9TREM</name>
<protein>
    <submittedName>
        <fullName evidence="3">CPSF_A domain-containing protein</fullName>
    </submittedName>
</protein>
<dbReference type="AlphaFoldDB" id="A0A182ZZP5"/>
<accession>A0A182ZZP5</accession>
<dbReference type="EMBL" id="UZAN01000556">
    <property type="protein sequence ID" value="VDP19828.1"/>
    <property type="molecule type" value="Genomic_DNA"/>
</dbReference>
<gene>
    <name evidence="1" type="ORF">ECPE_LOCUS180</name>
</gene>
<evidence type="ECO:0000313" key="1">
    <source>
        <dbReference type="EMBL" id="VDP19828.1"/>
    </source>
</evidence>
<proteinExistence type="predicted"/>
<organism evidence="3">
    <name type="scientific">Echinostoma caproni</name>
    <dbReference type="NCBI Taxonomy" id="27848"/>
    <lineage>
        <taxon>Eukaryota</taxon>
        <taxon>Metazoa</taxon>
        <taxon>Spiralia</taxon>
        <taxon>Lophotrochozoa</taxon>
        <taxon>Platyhelminthes</taxon>
        <taxon>Trematoda</taxon>
        <taxon>Digenea</taxon>
        <taxon>Plagiorchiida</taxon>
        <taxon>Echinostomata</taxon>
        <taxon>Echinostomatoidea</taxon>
        <taxon>Echinostomatidae</taxon>
        <taxon>Echinostoma</taxon>
    </lineage>
</organism>
<dbReference type="Proteomes" id="UP000272942">
    <property type="component" value="Unassembled WGS sequence"/>
</dbReference>
<reference evidence="3" key="1">
    <citation type="submission" date="2016-06" db="UniProtKB">
        <authorList>
            <consortium name="WormBaseParasite"/>
        </authorList>
    </citation>
    <scope>IDENTIFICATION</scope>
</reference>
<sequence>MKALLPSEVFYFASQAQSNIYNLTYVKSEHKEDESQSSSGSSQFNILVAYYRPAADPFANKQCCLLHRFSSDGSTIKTVTKNMDFVYLPGASDIVCIDALFDQVNNEYIVGIGFVKGSTQRIDRMHRSEYLPNCRIRDLSPR</sequence>
<evidence type="ECO:0000313" key="3">
    <source>
        <dbReference type="WBParaSite" id="ECPE_0000017901-mRNA-1"/>
    </source>
</evidence>
<dbReference type="OrthoDB" id="10267127at2759"/>
<reference evidence="1 2" key="2">
    <citation type="submission" date="2018-11" db="EMBL/GenBank/DDBJ databases">
        <authorList>
            <consortium name="Pathogen Informatics"/>
        </authorList>
    </citation>
    <scope>NUCLEOTIDE SEQUENCE [LARGE SCALE GENOMIC DNA]</scope>
    <source>
        <strain evidence="1 2">Egypt</strain>
    </source>
</reference>
<dbReference type="WBParaSite" id="ECPE_0000017901-mRNA-1">
    <property type="protein sequence ID" value="ECPE_0000017901-mRNA-1"/>
    <property type="gene ID" value="ECPE_0000017901"/>
</dbReference>
<keyword evidence="2" id="KW-1185">Reference proteome</keyword>
<evidence type="ECO:0000313" key="2">
    <source>
        <dbReference type="Proteomes" id="UP000272942"/>
    </source>
</evidence>